<dbReference type="AlphaFoldDB" id="A0AAW5CJS2"/>
<protein>
    <submittedName>
        <fullName evidence="1">Uncharacterized protein</fullName>
    </submittedName>
</protein>
<reference evidence="1" key="1">
    <citation type="submission" date="2022-01" db="EMBL/GenBank/DDBJ databases">
        <title>Collection of gut derived symbiotic bacterial strains cultured from healthy donors.</title>
        <authorList>
            <person name="Lin H."/>
            <person name="Kohout C."/>
            <person name="Waligurski E."/>
            <person name="Pamer E.G."/>
        </authorList>
    </citation>
    <scope>NUCLEOTIDE SEQUENCE</scope>
    <source>
        <strain evidence="1">DFI.1.149</strain>
    </source>
</reference>
<dbReference type="Proteomes" id="UP001199750">
    <property type="component" value="Unassembled WGS sequence"/>
</dbReference>
<accession>A0AAW5CJS2</accession>
<name>A0AAW5CJS2_9BACT</name>
<proteinExistence type="predicted"/>
<dbReference type="RefSeq" id="WP_172720701.1">
    <property type="nucleotide sequence ID" value="NZ_JABWDG010000124.1"/>
</dbReference>
<organism evidence="1 2">
    <name type="scientific">Odoribacter splanchnicus</name>
    <dbReference type="NCBI Taxonomy" id="28118"/>
    <lineage>
        <taxon>Bacteria</taxon>
        <taxon>Pseudomonadati</taxon>
        <taxon>Bacteroidota</taxon>
        <taxon>Bacteroidia</taxon>
        <taxon>Bacteroidales</taxon>
        <taxon>Odoribacteraceae</taxon>
        <taxon>Odoribacter</taxon>
    </lineage>
</organism>
<evidence type="ECO:0000313" key="2">
    <source>
        <dbReference type="Proteomes" id="UP001199750"/>
    </source>
</evidence>
<evidence type="ECO:0000313" key="1">
    <source>
        <dbReference type="EMBL" id="MCG4962368.1"/>
    </source>
</evidence>
<sequence>MEFNEIQLKFWLDILKLIEDFRKGEISYEDLVFGLEGCLDMGEYKNEALIYQ</sequence>
<comment type="caution">
    <text evidence="1">The sequence shown here is derived from an EMBL/GenBank/DDBJ whole genome shotgun (WGS) entry which is preliminary data.</text>
</comment>
<dbReference type="EMBL" id="JAKNDN010000091">
    <property type="protein sequence ID" value="MCG4962368.1"/>
    <property type="molecule type" value="Genomic_DNA"/>
</dbReference>
<gene>
    <name evidence="1" type="ORF">L0P03_21375</name>
</gene>